<evidence type="ECO:0000256" key="1">
    <source>
        <dbReference type="SAM" id="Phobius"/>
    </source>
</evidence>
<evidence type="ECO:0000313" key="3">
    <source>
        <dbReference type="EMBL" id="KAL3854708.1"/>
    </source>
</evidence>
<keyword evidence="1" id="KW-1133">Transmembrane helix</keyword>
<reference evidence="3 4" key="1">
    <citation type="submission" date="2024-11" db="EMBL/GenBank/DDBJ databases">
        <title>Chromosome-level genome assembly of the freshwater bivalve Anodonta woodiana.</title>
        <authorList>
            <person name="Chen X."/>
        </authorList>
    </citation>
    <scope>NUCLEOTIDE SEQUENCE [LARGE SCALE GENOMIC DNA]</scope>
    <source>
        <strain evidence="3">MN2024</strain>
        <tissue evidence="3">Gills</tissue>
    </source>
</reference>
<dbReference type="Pfam" id="PF02932">
    <property type="entry name" value="Neur_chan_memb"/>
    <property type="match status" value="1"/>
</dbReference>
<evidence type="ECO:0000259" key="2">
    <source>
        <dbReference type="Pfam" id="PF02932"/>
    </source>
</evidence>
<dbReference type="PANTHER" id="PTHR18945">
    <property type="entry name" value="NEUROTRANSMITTER GATED ION CHANNEL"/>
    <property type="match status" value="1"/>
</dbReference>
<keyword evidence="1" id="KW-0472">Membrane</keyword>
<organism evidence="3 4">
    <name type="scientific">Sinanodonta woodiana</name>
    <name type="common">Chinese pond mussel</name>
    <name type="synonym">Anodonta woodiana</name>
    <dbReference type="NCBI Taxonomy" id="1069815"/>
    <lineage>
        <taxon>Eukaryota</taxon>
        <taxon>Metazoa</taxon>
        <taxon>Spiralia</taxon>
        <taxon>Lophotrochozoa</taxon>
        <taxon>Mollusca</taxon>
        <taxon>Bivalvia</taxon>
        <taxon>Autobranchia</taxon>
        <taxon>Heteroconchia</taxon>
        <taxon>Palaeoheterodonta</taxon>
        <taxon>Unionida</taxon>
        <taxon>Unionoidea</taxon>
        <taxon>Unionidae</taxon>
        <taxon>Unioninae</taxon>
        <taxon>Sinanodonta</taxon>
    </lineage>
</organism>
<name>A0ABD3V1N1_SINWO</name>
<protein>
    <recommendedName>
        <fullName evidence="2">Neurotransmitter-gated ion-channel transmembrane domain-containing protein</fullName>
    </recommendedName>
</protein>
<dbReference type="InterPro" id="IPR036719">
    <property type="entry name" value="Neuro-gated_channel_TM_sf"/>
</dbReference>
<dbReference type="InterPro" id="IPR038050">
    <property type="entry name" value="Neuro_actylchol_rec"/>
</dbReference>
<dbReference type="Proteomes" id="UP001634394">
    <property type="component" value="Unassembled WGS sequence"/>
</dbReference>
<dbReference type="CDD" id="cd19051">
    <property type="entry name" value="LGIC_TM_cation"/>
    <property type="match status" value="1"/>
</dbReference>
<feature type="transmembrane region" description="Helical" evidence="1">
    <location>
        <begin position="169"/>
        <end position="192"/>
    </location>
</feature>
<dbReference type="InterPro" id="IPR006201">
    <property type="entry name" value="Neur_channel"/>
</dbReference>
<feature type="domain" description="Neurotransmitter-gated ion-channel transmembrane" evidence="2">
    <location>
        <begin position="114"/>
        <end position="252"/>
    </location>
</feature>
<proteinExistence type="predicted"/>
<sequence>NVETSFPTDVANIRSKALLNDTYDPVARPNQTVYVKAGFNLLNIVSLDIKHQSLKVIGWITLVSLPNGEWILDRTEIDEKVIQETKSDGTIVTFSQLEFVFVLERRPIFYVVNILLPIVLASFLSCVAFLLPLQSGEKVTYILTLILALAVLLTLIADSLPHTSITASVLGLYLAFTLFISVISALISVLLLSNFHSEEDVDITSCFYRFTKFIASISYRKRCMVRPKRESGRNLKKAGNKVFPNRTLFVVISNNVGEYEEKVYTRKELSQILDRFCFWLAVDETKERSGVCAREINNNGQEKATKNELDDPLDDN</sequence>
<feature type="non-terminal residue" evidence="3">
    <location>
        <position position="1"/>
    </location>
</feature>
<dbReference type="EMBL" id="JBJQND010000014">
    <property type="protein sequence ID" value="KAL3854708.1"/>
    <property type="molecule type" value="Genomic_DNA"/>
</dbReference>
<dbReference type="InterPro" id="IPR006029">
    <property type="entry name" value="Neurotrans-gated_channel_TM"/>
</dbReference>
<keyword evidence="4" id="KW-1185">Reference proteome</keyword>
<feature type="transmembrane region" description="Helical" evidence="1">
    <location>
        <begin position="108"/>
        <end position="133"/>
    </location>
</feature>
<keyword evidence="1" id="KW-0812">Transmembrane</keyword>
<accession>A0ABD3V1N1</accession>
<feature type="transmembrane region" description="Helical" evidence="1">
    <location>
        <begin position="139"/>
        <end position="157"/>
    </location>
</feature>
<gene>
    <name evidence="3" type="ORF">ACJMK2_013966</name>
</gene>
<dbReference type="Gene3D" id="1.20.58.390">
    <property type="entry name" value="Neurotransmitter-gated ion-channel transmembrane domain"/>
    <property type="match status" value="1"/>
</dbReference>
<comment type="caution">
    <text evidence="3">The sequence shown here is derived from an EMBL/GenBank/DDBJ whole genome shotgun (WGS) entry which is preliminary data.</text>
</comment>
<dbReference type="SUPFAM" id="SSF90112">
    <property type="entry name" value="Neurotransmitter-gated ion-channel transmembrane pore"/>
    <property type="match status" value="1"/>
</dbReference>
<evidence type="ECO:0000313" key="4">
    <source>
        <dbReference type="Proteomes" id="UP001634394"/>
    </source>
</evidence>
<dbReference type="AlphaFoldDB" id="A0ABD3V1N1"/>